<gene>
    <name evidence="3" type="ORF">M9Y10_037135</name>
</gene>
<feature type="region of interest" description="Disordered" evidence="2">
    <location>
        <begin position="1"/>
        <end position="20"/>
    </location>
</feature>
<feature type="repeat" description="RCC1" evidence="1">
    <location>
        <begin position="247"/>
        <end position="299"/>
    </location>
</feature>
<protein>
    <recommendedName>
        <fullName evidence="5">Regulator of chromosome condensation</fullName>
    </recommendedName>
</protein>
<evidence type="ECO:0000313" key="4">
    <source>
        <dbReference type="Proteomes" id="UP001470230"/>
    </source>
</evidence>
<evidence type="ECO:0000256" key="2">
    <source>
        <dbReference type="SAM" id="MobiDB-lite"/>
    </source>
</evidence>
<dbReference type="Pfam" id="PF13540">
    <property type="entry name" value="RCC1_2"/>
    <property type="match status" value="1"/>
</dbReference>
<dbReference type="PANTHER" id="PTHR45982:SF1">
    <property type="entry name" value="REGULATOR OF CHROMOSOME CONDENSATION"/>
    <property type="match status" value="1"/>
</dbReference>
<dbReference type="InterPro" id="IPR000408">
    <property type="entry name" value="Reg_chr_condens"/>
</dbReference>
<dbReference type="Gene3D" id="2.130.10.30">
    <property type="entry name" value="Regulator of chromosome condensation 1/beta-lactamase-inhibitor protein II"/>
    <property type="match status" value="2"/>
</dbReference>
<comment type="caution">
    <text evidence="3">The sequence shown here is derived from an EMBL/GenBank/DDBJ whole genome shotgun (WGS) entry which is preliminary data.</text>
</comment>
<organism evidence="3 4">
    <name type="scientific">Tritrichomonas musculus</name>
    <dbReference type="NCBI Taxonomy" id="1915356"/>
    <lineage>
        <taxon>Eukaryota</taxon>
        <taxon>Metamonada</taxon>
        <taxon>Parabasalia</taxon>
        <taxon>Tritrichomonadida</taxon>
        <taxon>Tritrichomonadidae</taxon>
        <taxon>Tritrichomonas</taxon>
    </lineage>
</organism>
<keyword evidence="4" id="KW-1185">Reference proteome</keyword>
<sequence length="364" mass="39427">MLVSGLNDYDQLGESSNNKNFSETPCISPALPSHLNASNLLSLSTYSAHSVNVNKDGQAFAVGDNSDCRICATLPKTALRTDTEIKLTNKQIHSVKFMSAVCGEFYTLFLVTDDANENVQLAYSYKDHEDGPIFIDTDSSIPRYLFGGAKTSAAITLSGGIVIVTENIFQAPKAYIETVFLPNNDKAIKLACCDKFILALGSSGHVYECSALHDDHPKFVEIPDFSGKEVVDIAGSHRHCFVVLNDGRVFGRGANEDCRLGMPQDTRYYQDFVEISALKGNKIIAAFAGYVHSLFKTSDGKLLGCGSNFCGPLMQDGDLNVDPVFPPAEAKIAGPVCFCIAGNGTTIVFQDELPKNTPNHRISE</sequence>
<dbReference type="InterPro" id="IPR009091">
    <property type="entry name" value="RCC1/BLIP-II"/>
</dbReference>
<accession>A0ABR2GT12</accession>
<proteinExistence type="predicted"/>
<evidence type="ECO:0008006" key="5">
    <source>
        <dbReference type="Google" id="ProtNLM"/>
    </source>
</evidence>
<dbReference type="InterPro" id="IPR051553">
    <property type="entry name" value="Ran_GTPase-activating"/>
</dbReference>
<evidence type="ECO:0000256" key="1">
    <source>
        <dbReference type="PROSITE-ProRule" id="PRU00235"/>
    </source>
</evidence>
<dbReference type="PANTHER" id="PTHR45982">
    <property type="entry name" value="REGULATOR OF CHROMOSOME CONDENSATION"/>
    <property type="match status" value="1"/>
</dbReference>
<dbReference type="SUPFAM" id="SSF50985">
    <property type="entry name" value="RCC1/BLIP-II"/>
    <property type="match status" value="1"/>
</dbReference>
<evidence type="ECO:0000313" key="3">
    <source>
        <dbReference type="EMBL" id="KAK8837083.1"/>
    </source>
</evidence>
<dbReference type="Proteomes" id="UP001470230">
    <property type="component" value="Unassembled WGS sequence"/>
</dbReference>
<dbReference type="EMBL" id="JAPFFF010000062">
    <property type="protein sequence ID" value="KAK8837083.1"/>
    <property type="molecule type" value="Genomic_DNA"/>
</dbReference>
<name>A0ABR2GT12_9EUKA</name>
<reference evidence="3 4" key="1">
    <citation type="submission" date="2024-04" db="EMBL/GenBank/DDBJ databases">
        <title>Tritrichomonas musculus Genome.</title>
        <authorList>
            <person name="Alves-Ferreira E."/>
            <person name="Grigg M."/>
            <person name="Lorenzi H."/>
            <person name="Galac M."/>
        </authorList>
    </citation>
    <scope>NUCLEOTIDE SEQUENCE [LARGE SCALE GENOMIC DNA]</scope>
    <source>
        <strain evidence="3 4">EAF2021</strain>
    </source>
</reference>
<dbReference type="PROSITE" id="PS50012">
    <property type="entry name" value="RCC1_3"/>
    <property type="match status" value="1"/>
</dbReference>